<evidence type="ECO:0000313" key="8">
    <source>
        <dbReference type="EMBL" id="KGG80496.1"/>
    </source>
</evidence>
<comment type="similarity">
    <text evidence="6">Belongs to the ABC-4 integral membrane protein family.</text>
</comment>
<feature type="domain" description="ABC3 transporter permease C-terminal" evidence="7">
    <location>
        <begin position="60"/>
        <end position="181"/>
    </location>
</feature>
<dbReference type="PIRSF" id="PIRSF018968">
    <property type="entry name" value="ABC_permease_BceB"/>
    <property type="match status" value="1"/>
</dbReference>
<dbReference type="PANTHER" id="PTHR46795">
    <property type="entry name" value="ABC TRANSPORTER PERMEASE-RELATED-RELATED"/>
    <property type="match status" value="1"/>
</dbReference>
<keyword evidence="4 6" id="KW-1133">Transmembrane helix</keyword>
<dbReference type="PANTHER" id="PTHR46795:SF3">
    <property type="entry name" value="ABC TRANSPORTER PERMEASE"/>
    <property type="match status" value="1"/>
</dbReference>
<keyword evidence="2 6" id="KW-1003">Cell membrane</keyword>
<evidence type="ECO:0000256" key="6">
    <source>
        <dbReference type="PIRNR" id="PIRNR018968"/>
    </source>
</evidence>
<evidence type="ECO:0000256" key="5">
    <source>
        <dbReference type="ARBA" id="ARBA00023136"/>
    </source>
</evidence>
<dbReference type="GO" id="GO:0055085">
    <property type="term" value="P:transmembrane transport"/>
    <property type="evidence" value="ECO:0007669"/>
    <property type="project" value="UniProtKB-UniRule"/>
</dbReference>
<evidence type="ECO:0000256" key="3">
    <source>
        <dbReference type="ARBA" id="ARBA00022692"/>
    </source>
</evidence>
<feature type="transmembrane region" description="Helical" evidence="6">
    <location>
        <begin position="282"/>
        <end position="305"/>
    </location>
</feature>
<evidence type="ECO:0000313" key="9">
    <source>
        <dbReference type="Proteomes" id="UP000029622"/>
    </source>
</evidence>
<feature type="transmembrane region" description="Helical" evidence="6">
    <location>
        <begin position="596"/>
        <end position="614"/>
    </location>
</feature>
<dbReference type="GO" id="GO:0005886">
    <property type="term" value="C:plasma membrane"/>
    <property type="evidence" value="ECO:0007669"/>
    <property type="project" value="UniProtKB-SubCell"/>
</dbReference>
<evidence type="ECO:0000256" key="2">
    <source>
        <dbReference type="ARBA" id="ARBA00022475"/>
    </source>
</evidence>
<keyword evidence="5 6" id="KW-0472">Membrane</keyword>
<evidence type="ECO:0000259" key="7">
    <source>
        <dbReference type="Pfam" id="PF02687"/>
    </source>
</evidence>
<comment type="subcellular location">
    <subcellularLocation>
        <location evidence="1 6">Cell membrane</location>
        <topology evidence="1 6">Multi-pass membrane protein</topology>
    </subcellularLocation>
</comment>
<proteinExistence type="inferred from homology"/>
<reference evidence="8 9" key="1">
    <citation type="submission" date="2013-12" db="EMBL/GenBank/DDBJ databases">
        <title>Draft genome sequence of Caloranaerobacter sp. H53214.</title>
        <authorList>
            <person name="Jiang L.J."/>
            <person name="Shao Z.Z."/>
            <person name="Long M.N."/>
        </authorList>
    </citation>
    <scope>NUCLEOTIDE SEQUENCE [LARGE SCALE GENOMIC DNA]</scope>
    <source>
        <strain evidence="8 9">H53214</strain>
    </source>
</reference>
<name>A0A096DMI3_9FIRM</name>
<evidence type="ECO:0000256" key="1">
    <source>
        <dbReference type="ARBA" id="ARBA00004651"/>
    </source>
</evidence>
<dbReference type="EMBL" id="AZTB01000023">
    <property type="protein sequence ID" value="KGG80496.1"/>
    <property type="molecule type" value="Genomic_DNA"/>
</dbReference>
<gene>
    <name evidence="8" type="ORF">Y919_05795</name>
</gene>
<feature type="transmembrane region" description="Helical" evidence="6">
    <location>
        <begin position="565"/>
        <end position="584"/>
    </location>
</feature>
<feature type="transmembrane region" description="Helical" evidence="6">
    <location>
        <begin position="18"/>
        <end position="35"/>
    </location>
</feature>
<dbReference type="InterPro" id="IPR003838">
    <property type="entry name" value="ABC3_permease_C"/>
</dbReference>
<comment type="caution">
    <text evidence="8">The sequence shown here is derived from an EMBL/GenBank/DDBJ whole genome shotgun (WGS) entry which is preliminary data.</text>
</comment>
<dbReference type="Pfam" id="PF02687">
    <property type="entry name" value="FtsX"/>
    <property type="match status" value="1"/>
</dbReference>
<keyword evidence="3 6" id="KW-0812">Transmembrane</keyword>
<feature type="transmembrane region" description="Helical" evidence="6">
    <location>
        <begin position="55"/>
        <end position="76"/>
    </location>
</feature>
<protein>
    <recommendedName>
        <fullName evidence="7">ABC3 transporter permease C-terminal domain-containing protein</fullName>
    </recommendedName>
</protein>
<feature type="transmembrane region" description="Helical" evidence="6">
    <location>
        <begin position="501"/>
        <end position="529"/>
    </location>
</feature>
<dbReference type="InterPro" id="IPR027022">
    <property type="entry name" value="ABC_permease_BceB-typ"/>
</dbReference>
<dbReference type="STRING" id="1156417.Y919_05795"/>
<organism evidence="8 9">
    <name type="scientific">Caloranaerobacter azorensis H53214</name>
    <dbReference type="NCBI Taxonomy" id="1156417"/>
    <lineage>
        <taxon>Bacteria</taxon>
        <taxon>Bacillati</taxon>
        <taxon>Bacillota</taxon>
        <taxon>Tissierellia</taxon>
        <taxon>Tissierellales</taxon>
        <taxon>Thermohalobacteraceae</taxon>
        <taxon>Caloranaerobacter</taxon>
    </lineage>
</organism>
<dbReference type="InterPro" id="IPR052536">
    <property type="entry name" value="ABC-4_Integral_Memb_Prot"/>
</dbReference>
<feature type="transmembrane region" description="Helical" evidence="6">
    <location>
        <begin position="229"/>
        <end position="254"/>
    </location>
</feature>
<feature type="transmembrane region" description="Helical" evidence="6">
    <location>
        <begin position="158"/>
        <end position="177"/>
    </location>
</feature>
<accession>A0A096DMI3</accession>
<feature type="transmembrane region" description="Helical" evidence="6">
    <location>
        <begin position="105"/>
        <end position="138"/>
    </location>
</feature>
<evidence type="ECO:0000256" key="4">
    <source>
        <dbReference type="ARBA" id="ARBA00022989"/>
    </source>
</evidence>
<keyword evidence="6" id="KW-0813">Transport</keyword>
<dbReference type="RefSeq" id="WP_035163200.1">
    <property type="nucleotide sequence ID" value="NZ_AZTB01000023.1"/>
</dbReference>
<dbReference type="Proteomes" id="UP000029622">
    <property type="component" value="Unassembled WGS sequence"/>
</dbReference>
<feature type="transmembrane region" description="Helical" evidence="6">
    <location>
        <begin position="198"/>
        <end position="217"/>
    </location>
</feature>
<sequence>MTLFNICIKNIKRNFRNYFIYFMSIVFNVIIYYTFSSIRFNEQIINFIKGEEKALIVFKFASIVLFVFSLIFIWYSTSFFMKKRKREIGLYSLFGVKKKQIGRMLFYENIIMGMIALGIGLLLGSILSKLFIMILFRFMNILVTVKFVISLKAILNTIFAFGILFLITSIHGYTIIYRFSIIELFKAENVREKEPKTSVIMALGSILIMVIGYIVGLKVNTNNFLVNTSIVFVASIIGTFMFFSFFLVFIVKILKKNKKRYYKGINLIGINQLSYRIKSNSITLSIIAILSAVTLTSIGITYSLYYTMAKENLISHPFSYSYITNDRTIDKKVESIISKYPENRLLKSVEGEFIRVYQKFNDKTEEVYLISESKFNEIAKIRGLKDRIHLADDNETVLLKYYRSKDEIATGKVIELSSENRKQKFKIVAHKQYYAMNRHKIEATFVVRDNVYNKYYDKNNVDRIKGYKVENELNSKEMTREIIKALPRDVELSYFLENISIIMFSGMFLFIGVFLGLVFLIASGSIIYFKQLTEANEERQRYLILKNIGVSKEEIKESIAKQMGVIFGFPLIIGISHSLIANIMNYKLFNLNIKGPVILTMVAYILIYLGYYFLTVNSYNKIVNSKTV</sequence>
<dbReference type="AlphaFoldDB" id="A0A096DMI3"/>